<dbReference type="InterPro" id="IPR036388">
    <property type="entry name" value="WH-like_DNA-bd_sf"/>
</dbReference>
<comment type="caution">
    <text evidence="9">The sequence shown here is derived from an EMBL/GenBank/DDBJ whole genome shotgun (WGS) entry which is preliminary data.</text>
</comment>
<feature type="domain" description="OmpR/PhoB-type" evidence="8">
    <location>
        <begin position="136"/>
        <end position="235"/>
    </location>
</feature>
<dbReference type="InterPro" id="IPR011006">
    <property type="entry name" value="CheY-like_superfamily"/>
</dbReference>
<dbReference type="SUPFAM" id="SSF52172">
    <property type="entry name" value="CheY-like"/>
    <property type="match status" value="1"/>
</dbReference>
<dbReference type="PROSITE" id="PS51755">
    <property type="entry name" value="OMPR_PHOB"/>
    <property type="match status" value="1"/>
</dbReference>
<organism evidence="9 10">
    <name type="scientific">Solirubrobacter deserti</name>
    <dbReference type="NCBI Taxonomy" id="2282478"/>
    <lineage>
        <taxon>Bacteria</taxon>
        <taxon>Bacillati</taxon>
        <taxon>Actinomycetota</taxon>
        <taxon>Thermoleophilia</taxon>
        <taxon>Solirubrobacterales</taxon>
        <taxon>Solirubrobacteraceae</taxon>
        <taxon>Solirubrobacter</taxon>
    </lineage>
</organism>
<dbReference type="EMBL" id="JAPCID010000006">
    <property type="protein sequence ID" value="MDA0136766.1"/>
    <property type="molecule type" value="Genomic_DNA"/>
</dbReference>
<evidence type="ECO:0000256" key="3">
    <source>
        <dbReference type="ARBA" id="ARBA00023125"/>
    </source>
</evidence>
<dbReference type="SMART" id="SM00448">
    <property type="entry name" value="REC"/>
    <property type="match status" value="1"/>
</dbReference>
<dbReference type="CDD" id="cd00383">
    <property type="entry name" value="trans_reg_C"/>
    <property type="match status" value="1"/>
</dbReference>
<dbReference type="SUPFAM" id="SSF46894">
    <property type="entry name" value="C-terminal effector domain of the bipartite response regulators"/>
    <property type="match status" value="1"/>
</dbReference>
<dbReference type="PANTHER" id="PTHR48111">
    <property type="entry name" value="REGULATOR OF RPOS"/>
    <property type="match status" value="1"/>
</dbReference>
<keyword evidence="10" id="KW-1185">Reference proteome</keyword>
<dbReference type="SMART" id="SM00862">
    <property type="entry name" value="Trans_reg_C"/>
    <property type="match status" value="1"/>
</dbReference>
<proteinExistence type="predicted"/>
<dbReference type="Pfam" id="PF00072">
    <property type="entry name" value="Response_reg"/>
    <property type="match status" value="1"/>
</dbReference>
<evidence type="ECO:0000256" key="2">
    <source>
        <dbReference type="ARBA" id="ARBA00023015"/>
    </source>
</evidence>
<name>A0ABT4RE03_9ACTN</name>
<evidence type="ECO:0000313" key="9">
    <source>
        <dbReference type="EMBL" id="MDA0136766.1"/>
    </source>
</evidence>
<accession>A0ABT4RE03</accession>
<dbReference type="PROSITE" id="PS50110">
    <property type="entry name" value="RESPONSE_REGULATORY"/>
    <property type="match status" value="1"/>
</dbReference>
<gene>
    <name evidence="9" type="ORF">OJ962_04595</name>
</gene>
<dbReference type="Pfam" id="PF00486">
    <property type="entry name" value="Trans_reg_C"/>
    <property type="match status" value="1"/>
</dbReference>
<keyword evidence="4" id="KW-0804">Transcription</keyword>
<evidence type="ECO:0000256" key="6">
    <source>
        <dbReference type="PROSITE-ProRule" id="PRU01091"/>
    </source>
</evidence>
<evidence type="ECO:0000256" key="4">
    <source>
        <dbReference type="ARBA" id="ARBA00023163"/>
    </source>
</evidence>
<evidence type="ECO:0000313" key="10">
    <source>
        <dbReference type="Proteomes" id="UP001147700"/>
    </source>
</evidence>
<feature type="domain" description="Response regulatory" evidence="7">
    <location>
        <begin position="9"/>
        <end position="122"/>
    </location>
</feature>
<dbReference type="InterPro" id="IPR039420">
    <property type="entry name" value="WalR-like"/>
</dbReference>
<feature type="DNA-binding region" description="OmpR/PhoB-type" evidence="6">
    <location>
        <begin position="136"/>
        <end position="235"/>
    </location>
</feature>
<feature type="modified residue" description="4-aspartylphosphate" evidence="5">
    <location>
        <position position="58"/>
    </location>
</feature>
<dbReference type="InterPro" id="IPR016032">
    <property type="entry name" value="Sig_transdc_resp-reg_C-effctor"/>
</dbReference>
<dbReference type="InterPro" id="IPR001789">
    <property type="entry name" value="Sig_transdc_resp-reg_receiver"/>
</dbReference>
<dbReference type="Gene3D" id="6.10.250.690">
    <property type="match status" value="1"/>
</dbReference>
<dbReference type="Proteomes" id="UP001147700">
    <property type="component" value="Unassembled WGS sequence"/>
</dbReference>
<evidence type="ECO:0000259" key="7">
    <source>
        <dbReference type="PROSITE" id="PS50110"/>
    </source>
</evidence>
<dbReference type="PANTHER" id="PTHR48111:SF4">
    <property type="entry name" value="DNA-BINDING DUAL TRANSCRIPTIONAL REGULATOR OMPR"/>
    <property type="match status" value="1"/>
</dbReference>
<dbReference type="InterPro" id="IPR001867">
    <property type="entry name" value="OmpR/PhoB-type_DNA-bd"/>
</dbReference>
<dbReference type="RefSeq" id="WP_202953635.1">
    <property type="nucleotide sequence ID" value="NZ_JAPCID010000006.1"/>
</dbReference>
<evidence type="ECO:0000256" key="5">
    <source>
        <dbReference type="PROSITE-ProRule" id="PRU00169"/>
    </source>
</evidence>
<sequence>MSSYRPNRRALVVEDTPSAAMLVSALLRQQGFTVECAEDGESGLDVARAQDPELIVLDVGLPGTDGFTTCRELRSFSDAYVLMLTAQDTELDKVIGFEAGADDYITKPFSTPEFIARVQALLRRPRRTTVEPAPAPEVRRFGALTIDPGAREATLDGAPLNLTRREFDLLDVLSGSPRVAFTRSQLVERVWGENWFGDDHLVGVHISNLRRKLGDDGRNPRFVLTVRGIGFRMGPGR</sequence>
<evidence type="ECO:0000256" key="1">
    <source>
        <dbReference type="ARBA" id="ARBA00022553"/>
    </source>
</evidence>
<dbReference type="Gene3D" id="1.10.10.10">
    <property type="entry name" value="Winged helix-like DNA-binding domain superfamily/Winged helix DNA-binding domain"/>
    <property type="match status" value="1"/>
</dbReference>
<keyword evidence="3 6" id="KW-0238">DNA-binding</keyword>
<dbReference type="CDD" id="cd17574">
    <property type="entry name" value="REC_OmpR"/>
    <property type="match status" value="1"/>
</dbReference>
<dbReference type="Gene3D" id="3.40.50.2300">
    <property type="match status" value="1"/>
</dbReference>
<keyword evidence="2" id="KW-0805">Transcription regulation</keyword>
<keyword evidence="1 5" id="KW-0597">Phosphoprotein</keyword>
<reference evidence="9" key="1">
    <citation type="submission" date="2022-10" db="EMBL/GenBank/DDBJ databases">
        <title>The WGS of Solirubrobacter sp. CPCC 204708.</title>
        <authorList>
            <person name="Jiang Z."/>
        </authorList>
    </citation>
    <scope>NUCLEOTIDE SEQUENCE</scope>
    <source>
        <strain evidence="9">CPCC 204708</strain>
    </source>
</reference>
<evidence type="ECO:0000259" key="8">
    <source>
        <dbReference type="PROSITE" id="PS51755"/>
    </source>
</evidence>
<protein>
    <submittedName>
        <fullName evidence="9">Response regulator transcription factor</fullName>
    </submittedName>
</protein>